<dbReference type="KEGG" id="bsc:COCSADRAFT_351437"/>
<dbReference type="OrthoDB" id="3693743at2759"/>
<reference evidence="1 2" key="1">
    <citation type="journal article" date="2012" name="PLoS Pathog.">
        <title>Diverse lifestyles and strategies of plant pathogenesis encoded in the genomes of eighteen Dothideomycetes fungi.</title>
        <authorList>
            <person name="Ohm R.A."/>
            <person name="Feau N."/>
            <person name="Henrissat B."/>
            <person name="Schoch C.L."/>
            <person name="Horwitz B.A."/>
            <person name="Barry K.W."/>
            <person name="Condon B.J."/>
            <person name="Copeland A.C."/>
            <person name="Dhillon B."/>
            <person name="Glaser F."/>
            <person name="Hesse C.N."/>
            <person name="Kosti I."/>
            <person name="LaButti K."/>
            <person name="Lindquist E.A."/>
            <person name="Lucas S."/>
            <person name="Salamov A.A."/>
            <person name="Bradshaw R.E."/>
            <person name="Ciuffetti L."/>
            <person name="Hamelin R.C."/>
            <person name="Kema G.H.J."/>
            <person name="Lawrence C."/>
            <person name="Scott J.A."/>
            <person name="Spatafora J.W."/>
            <person name="Turgeon B.G."/>
            <person name="de Wit P.J.G.M."/>
            <person name="Zhong S."/>
            <person name="Goodwin S.B."/>
            <person name="Grigoriev I.V."/>
        </authorList>
    </citation>
    <scope>NUCLEOTIDE SEQUENCE [LARGE SCALE GENOMIC DNA]</scope>
    <source>
        <strain evidence="2">ND90Pr / ATCC 201652</strain>
    </source>
</reference>
<name>M2QSP3_COCSN</name>
<gene>
    <name evidence="1" type="ORF">COCSADRAFT_351437</name>
</gene>
<evidence type="ECO:0000313" key="1">
    <source>
        <dbReference type="EMBL" id="EMD58199.1"/>
    </source>
</evidence>
<sequence length="115" mass="13291">MGFTASHRRLRCGPHTLNLVSQAFLWGNNAAAYDNTDENLQDGDRLLQQWCRDGPLCILIAIINHIKTPQQQELFESFQRLADQELPIHEQKILQPVEPVVTRWNSYFSAFERAV</sequence>
<accession>M2QSP3</accession>
<dbReference type="EMBL" id="KB445665">
    <property type="protein sequence ID" value="EMD58199.1"/>
    <property type="molecule type" value="Genomic_DNA"/>
</dbReference>
<reference evidence="2" key="2">
    <citation type="journal article" date="2013" name="PLoS Genet.">
        <title>Comparative genome structure, secondary metabolite, and effector coding capacity across Cochliobolus pathogens.</title>
        <authorList>
            <person name="Condon B.J."/>
            <person name="Leng Y."/>
            <person name="Wu D."/>
            <person name="Bushley K.E."/>
            <person name="Ohm R.A."/>
            <person name="Otillar R."/>
            <person name="Martin J."/>
            <person name="Schackwitz W."/>
            <person name="Grimwood J."/>
            <person name="MohdZainudin N."/>
            <person name="Xue C."/>
            <person name="Wang R."/>
            <person name="Manning V.A."/>
            <person name="Dhillon B."/>
            <person name="Tu Z.J."/>
            <person name="Steffenson B.J."/>
            <person name="Salamov A."/>
            <person name="Sun H."/>
            <person name="Lowry S."/>
            <person name="LaButti K."/>
            <person name="Han J."/>
            <person name="Copeland A."/>
            <person name="Lindquist E."/>
            <person name="Barry K."/>
            <person name="Schmutz J."/>
            <person name="Baker S.E."/>
            <person name="Ciuffetti L.M."/>
            <person name="Grigoriev I.V."/>
            <person name="Zhong S."/>
            <person name="Turgeon B.G."/>
        </authorList>
    </citation>
    <scope>NUCLEOTIDE SEQUENCE [LARGE SCALE GENOMIC DNA]</scope>
    <source>
        <strain evidence="2">ND90Pr / ATCC 201652</strain>
    </source>
</reference>
<dbReference type="HOGENOM" id="CLU_151056_0_0_1"/>
<dbReference type="Proteomes" id="UP000016934">
    <property type="component" value="Unassembled WGS sequence"/>
</dbReference>
<proteinExistence type="predicted"/>
<organism evidence="1 2">
    <name type="scientific">Cochliobolus sativus (strain ND90Pr / ATCC 201652)</name>
    <name type="common">Common root rot and spot blotch fungus</name>
    <name type="synonym">Bipolaris sorokiniana</name>
    <dbReference type="NCBI Taxonomy" id="665912"/>
    <lineage>
        <taxon>Eukaryota</taxon>
        <taxon>Fungi</taxon>
        <taxon>Dikarya</taxon>
        <taxon>Ascomycota</taxon>
        <taxon>Pezizomycotina</taxon>
        <taxon>Dothideomycetes</taxon>
        <taxon>Pleosporomycetidae</taxon>
        <taxon>Pleosporales</taxon>
        <taxon>Pleosporineae</taxon>
        <taxon>Pleosporaceae</taxon>
        <taxon>Bipolaris</taxon>
    </lineage>
</organism>
<evidence type="ECO:0000313" key="2">
    <source>
        <dbReference type="Proteomes" id="UP000016934"/>
    </source>
</evidence>
<dbReference type="RefSeq" id="XP_007706100.1">
    <property type="nucleotide sequence ID" value="XM_007707910.1"/>
</dbReference>
<keyword evidence="2" id="KW-1185">Reference proteome</keyword>
<protein>
    <submittedName>
        <fullName evidence="1">Uncharacterized protein</fullName>
    </submittedName>
</protein>
<dbReference type="AlphaFoldDB" id="M2QSP3"/>
<dbReference type="GeneID" id="19138090"/>